<name>A0AAN7ZWE9_9PEZI</name>
<sequence>MGDEYDYDDGDYDFDDGWTYVEDEYGLVDELAESQIPDPGYCGTNAELDAESYEYDYYAFWDDLEYADDPYWDVEARPPHTTAATGQKRKRIAGAASGDKRRKVSAAGVARRGGGLGSKELETIVYRTHAQRYIHLHPLDTVVVGRTAGYALLPDWRTRFTDQDGLLKQKVMPKDMREAAEAVEDDTPPKKTRHADMLPDGEEDEEEWEEEEEAQEGGSALAGVDPEVLKTILKQKLAGAGLSDADEKAFMASIDKMLSGEAVDDDATAELASMLLGKAGGDSAVAGFLSGQGVSLDDEDEDDEEGEEEDSAISGLDVSPAVGGRAREMAVRAGSPSAVRSSGSGKKKVTFDVADDEGLPTPPASDETSGPDAQLSRELEAQVEGTRAGPATAVTSRKRKATTLAPEAGDNENESSGTRAKKEPATRRTRSARAGK</sequence>
<protein>
    <submittedName>
        <fullName evidence="2">Uncharacterized protein</fullName>
    </submittedName>
</protein>
<feature type="region of interest" description="Disordered" evidence="1">
    <location>
        <begin position="286"/>
        <end position="436"/>
    </location>
</feature>
<feature type="compositionally biased region" description="Basic residues" evidence="1">
    <location>
        <begin position="427"/>
        <end position="436"/>
    </location>
</feature>
<feature type="region of interest" description="Disordered" evidence="1">
    <location>
        <begin position="176"/>
        <end position="223"/>
    </location>
</feature>
<feature type="compositionally biased region" description="Acidic residues" evidence="1">
    <location>
        <begin position="199"/>
        <end position="215"/>
    </location>
</feature>
<gene>
    <name evidence="2" type="ORF">LTR97_000468</name>
</gene>
<dbReference type="AlphaFoldDB" id="A0AAN7ZWE9"/>
<evidence type="ECO:0000313" key="2">
    <source>
        <dbReference type="EMBL" id="KAK5707929.1"/>
    </source>
</evidence>
<evidence type="ECO:0000313" key="3">
    <source>
        <dbReference type="Proteomes" id="UP001310594"/>
    </source>
</evidence>
<reference evidence="2" key="1">
    <citation type="submission" date="2023-08" db="EMBL/GenBank/DDBJ databases">
        <title>Black Yeasts Isolated from many extreme environments.</title>
        <authorList>
            <person name="Coleine C."/>
            <person name="Stajich J.E."/>
            <person name="Selbmann L."/>
        </authorList>
    </citation>
    <scope>NUCLEOTIDE SEQUENCE</scope>
    <source>
        <strain evidence="2">CCFEE 5810</strain>
    </source>
</reference>
<feature type="region of interest" description="Disordered" evidence="1">
    <location>
        <begin position="78"/>
        <end position="98"/>
    </location>
</feature>
<evidence type="ECO:0000256" key="1">
    <source>
        <dbReference type="SAM" id="MobiDB-lite"/>
    </source>
</evidence>
<dbReference type="Proteomes" id="UP001310594">
    <property type="component" value="Unassembled WGS sequence"/>
</dbReference>
<feature type="compositionally biased region" description="Acidic residues" evidence="1">
    <location>
        <begin position="296"/>
        <end position="311"/>
    </location>
</feature>
<comment type="caution">
    <text evidence="2">The sequence shown here is derived from an EMBL/GenBank/DDBJ whole genome shotgun (WGS) entry which is preliminary data.</text>
</comment>
<proteinExistence type="predicted"/>
<dbReference type="EMBL" id="JAVRQU010000001">
    <property type="protein sequence ID" value="KAK5707929.1"/>
    <property type="molecule type" value="Genomic_DNA"/>
</dbReference>
<accession>A0AAN7ZWE9</accession>
<organism evidence="2 3">
    <name type="scientific">Elasticomyces elasticus</name>
    <dbReference type="NCBI Taxonomy" id="574655"/>
    <lineage>
        <taxon>Eukaryota</taxon>
        <taxon>Fungi</taxon>
        <taxon>Dikarya</taxon>
        <taxon>Ascomycota</taxon>
        <taxon>Pezizomycotina</taxon>
        <taxon>Dothideomycetes</taxon>
        <taxon>Dothideomycetidae</taxon>
        <taxon>Mycosphaerellales</taxon>
        <taxon>Teratosphaeriaceae</taxon>
        <taxon>Elasticomyces</taxon>
    </lineage>
</organism>